<evidence type="ECO:0000256" key="5">
    <source>
        <dbReference type="ARBA" id="ARBA00022842"/>
    </source>
</evidence>
<name>A0A9D2SBN1_9FIRM</name>
<dbReference type="AlphaFoldDB" id="A0A9D2SBN1"/>
<keyword evidence="9" id="KW-1003">Cell membrane</keyword>
<dbReference type="Gene3D" id="1.10.357.20">
    <property type="entry name" value="SLC41 divalent cation transporters, integral membrane domain"/>
    <property type="match status" value="1"/>
</dbReference>
<dbReference type="Gene3D" id="3.10.580.10">
    <property type="entry name" value="CBS-domain"/>
    <property type="match status" value="1"/>
</dbReference>
<evidence type="ECO:0000256" key="6">
    <source>
        <dbReference type="ARBA" id="ARBA00022989"/>
    </source>
</evidence>
<keyword evidence="3 9" id="KW-0813">Transport</keyword>
<dbReference type="SMART" id="SM00924">
    <property type="entry name" value="MgtE_N"/>
    <property type="match status" value="1"/>
</dbReference>
<reference evidence="11" key="2">
    <citation type="submission" date="2021-04" db="EMBL/GenBank/DDBJ databases">
        <authorList>
            <person name="Gilroy R."/>
        </authorList>
    </citation>
    <scope>NUCLEOTIDE SEQUENCE</scope>
    <source>
        <strain evidence="11">USAMLcec3-2134</strain>
    </source>
</reference>
<evidence type="ECO:0000256" key="2">
    <source>
        <dbReference type="ARBA" id="ARBA00009749"/>
    </source>
</evidence>
<dbReference type="InterPro" id="IPR036739">
    <property type="entry name" value="SLC41_membr_dom_sf"/>
</dbReference>
<dbReference type="SUPFAM" id="SSF54631">
    <property type="entry name" value="CBS-domain pair"/>
    <property type="match status" value="1"/>
</dbReference>
<feature type="transmembrane region" description="Helical" evidence="9">
    <location>
        <begin position="430"/>
        <end position="452"/>
    </location>
</feature>
<dbReference type="GO" id="GO:0015095">
    <property type="term" value="F:magnesium ion transmembrane transporter activity"/>
    <property type="evidence" value="ECO:0007669"/>
    <property type="project" value="UniProtKB-UniRule"/>
</dbReference>
<accession>A0A9D2SBN1</accession>
<dbReference type="Pfam" id="PF00571">
    <property type="entry name" value="CBS"/>
    <property type="match status" value="1"/>
</dbReference>
<evidence type="ECO:0000259" key="10">
    <source>
        <dbReference type="PROSITE" id="PS51371"/>
    </source>
</evidence>
<evidence type="ECO:0000256" key="4">
    <source>
        <dbReference type="ARBA" id="ARBA00022692"/>
    </source>
</evidence>
<dbReference type="GO" id="GO:0005886">
    <property type="term" value="C:plasma membrane"/>
    <property type="evidence" value="ECO:0007669"/>
    <property type="project" value="UniProtKB-SubCell"/>
</dbReference>
<dbReference type="InterPro" id="IPR038076">
    <property type="entry name" value="MgtE_N_sf"/>
</dbReference>
<dbReference type="PROSITE" id="PS51371">
    <property type="entry name" value="CBS"/>
    <property type="match status" value="1"/>
</dbReference>
<evidence type="ECO:0000256" key="8">
    <source>
        <dbReference type="PROSITE-ProRule" id="PRU00703"/>
    </source>
</evidence>
<evidence type="ECO:0000256" key="7">
    <source>
        <dbReference type="ARBA" id="ARBA00023136"/>
    </source>
</evidence>
<keyword evidence="9" id="KW-0479">Metal-binding</keyword>
<dbReference type="Gene3D" id="1.25.60.10">
    <property type="entry name" value="MgtE N-terminal domain-like"/>
    <property type="match status" value="1"/>
</dbReference>
<comment type="similarity">
    <text evidence="2 9">Belongs to the SLC41A transporter family.</text>
</comment>
<dbReference type="Pfam" id="PF03448">
    <property type="entry name" value="MgtE_N"/>
    <property type="match status" value="1"/>
</dbReference>
<feature type="domain" description="CBS" evidence="10">
    <location>
        <begin position="210"/>
        <end position="266"/>
    </location>
</feature>
<comment type="function">
    <text evidence="9">Acts as a magnesium transporter.</text>
</comment>
<keyword evidence="6 9" id="KW-1133">Transmembrane helix</keyword>
<dbReference type="SMART" id="SM00116">
    <property type="entry name" value="CBS"/>
    <property type="match status" value="1"/>
</dbReference>
<keyword evidence="7 9" id="KW-0472">Membrane</keyword>
<keyword evidence="8" id="KW-0129">CBS domain</keyword>
<keyword evidence="5 9" id="KW-0460">Magnesium</keyword>
<dbReference type="CDD" id="cd04606">
    <property type="entry name" value="CBS_pair_Mg_transporter"/>
    <property type="match status" value="1"/>
</dbReference>
<dbReference type="SUPFAM" id="SSF161093">
    <property type="entry name" value="MgtE membrane domain-like"/>
    <property type="match status" value="1"/>
</dbReference>
<comment type="caution">
    <text evidence="9">Lacks conserved residue(s) required for the propagation of feature annotation.</text>
</comment>
<feature type="transmembrane region" description="Helical" evidence="9">
    <location>
        <begin position="394"/>
        <end position="418"/>
    </location>
</feature>
<dbReference type="InterPro" id="IPR046342">
    <property type="entry name" value="CBS_dom_sf"/>
</dbReference>
<keyword evidence="4 9" id="KW-0812">Transmembrane</keyword>
<dbReference type="InterPro" id="IPR006667">
    <property type="entry name" value="SLC41_membr_dom"/>
</dbReference>
<dbReference type="EMBL" id="DWXE01000005">
    <property type="protein sequence ID" value="HJB90080.1"/>
    <property type="molecule type" value="Genomic_DNA"/>
</dbReference>
<evidence type="ECO:0000256" key="9">
    <source>
        <dbReference type="RuleBase" id="RU362011"/>
    </source>
</evidence>
<dbReference type="PANTHER" id="PTHR43773:SF1">
    <property type="entry name" value="MAGNESIUM TRANSPORTER MGTE"/>
    <property type="match status" value="1"/>
</dbReference>
<dbReference type="Proteomes" id="UP000886883">
    <property type="component" value="Unassembled WGS sequence"/>
</dbReference>
<evidence type="ECO:0000313" key="12">
    <source>
        <dbReference type="Proteomes" id="UP000886883"/>
    </source>
</evidence>
<gene>
    <name evidence="11" type="primary">mgtE</name>
    <name evidence="11" type="ORF">H9763_01280</name>
</gene>
<reference evidence="11" key="1">
    <citation type="journal article" date="2021" name="PeerJ">
        <title>Extensive microbial diversity within the chicken gut microbiome revealed by metagenomics and culture.</title>
        <authorList>
            <person name="Gilroy R."/>
            <person name="Ravi A."/>
            <person name="Getino M."/>
            <person name="Pursley I."/>
            <person name="Horton D.L."/>
            <person name="Alikhan N.F."/>
            <person name="Baker D."/>
            <person name="Gharbi K."/>
            <person name="Hall N."/>
            <person name="Watson M."/>
            <person name="Adriaenssens E.M."/>
            <person name="Foster-Nyarko E."/>
            <person name="Jarju S."/>
            <person name="Secka A."/>
            <person name="Antonio M."/>
            <person name="Oren A."/>
            <person name="Chaudhuri R.R."/>
            <person name="La Ragione R."/>
            <person name="Hildebrand F."/>
            <person name="Pallen M.J."/>
        </authorList>
    </citation>
    <scope>NUCLEOTIDE SEQUENCE</scope>
    <source>
        <strain evidence="11">USAMLcec3-2134</strain>
    </source>
</reference>
<dbReference type="PANTHER" id="PTHR43773">
    <property type="entry name" value="MAGNESIUM TRANSPORTER MGTE"/>
    <property type="match status" value="1"/>
</dbReference>
<dbReference type="NCBIfam" id="TIGR00400">
    <property type="entry name" value="mgtE"/>
    <property type="match status" value="1"/>
</dbReference>
<comment type="subunit">
    <text evidence="9">Homodimer.</text>
</comment>
<proteinExistence type="inferred from homology"/>
<dbReference type="SUPFAM" id="SSF158791">
    <property type="entry name" value="MgtE N-terminal domain-like"/>
    <property type="match status" value="1"/>
</dbReference>
<evidence type="ECO:0000313" key="11">
    <source>
        <dbReference type="EMBL" id="HJB90080.1"/>
    </source>
</evidence>
<comment type="subcellular location">
    <subcellularLocation>
        <location evidence="9">Cell membrane</location>
        <topology evidence="9">Multi-pass membrane protein</topology>
    </subcellularLocation>
    <subcellularLocation>
        <location evidence="1">Membrane</location>
        <topology evidence="1">Multi-pass membrane protein</topology>
    </subcellularLocation>
</comment>
<protein>
    <recommendedName>
        <fullName evidence="9">Magnesium transporter MgtE</fullName>
    </recommendedName>
</protein>
<evidence type="ECO:0000256" key="1">
    <source>
        <dbReference type="ARBA" id="ARBA00004141"/>
    </source>
</evidence>
<sequence length="461" mass="51626">MKEIRENELREREIREKELLRKLLEEKQYTRLRQHLSEQNEADVAAALEEMEEEEMLRVFRILPKDLAAAVFSYMDVDNEQYIITSLSDRDAAAIVDHLMADDAADLMDEMPANVVKRILAHASPDTRRDINHLLRYPEDSAGSIMTVEYVDLRESLRVSEAIERIRKVGLDSETVNNCYVLDDSRRLIGTVALRALLLHDGGEVIGDFMNENVISIHTLMDQEEAAALFQKYDFTSMPVVDNESRLVGIITVDDIMDIVEEEATEDIEKMNAILPGDKPYMKTGVFEIWRKRIPWLLLLMISATFTGRIITTFEDALSSCVILTAFIPMLMDTGGNAGGQTSATVIRGLSLNDIDFSDLFFVIWKEIRVAILCGATLAACNFAKLMLFDRVGLAVSAVVCLTLVAAVTIAKTVGCVLPMAAKRLGFDPAVMASPFITTIVDALSLIIYFQFAVSFLHLQV</sequence>
<organism evidence="11 12">
    <name type="scientific">Candidatus Eisenbergiella merdigallinarum</name>
    <dbReference type="NCBI Taxonomy" id="2838552"/>
    <lineage>
        <taxon>Bacteria</taxon>
        <taxon>Bacillati</taxon>
        <taxon>Bacillota</taxon>
        <taxon>Clostridia</taxon>
        <taxon>Lachnospirales</taxon>
        <taxon>Lachnospiraceae</taxon>
        <taxon>Eisenbergiella</taxon>
    </lineage>
</organism>
<dbReference type="InterPro" id="IPR000644">
    <property type="entry name" value="CBS_dom"/>
</dbReference>
<evidence type="ECO:0000256" key="3">
    <source>
        <dbReference type="ARBA" id="ARBA00022448"/>
    </source>
</evidence>
<dbReference type="GO" id="GO:0046872">
    <property type="term" value="F:metal ion binding"/>
    <property type="evidence" value="ECO:0007669"/>
    <property type="project" value="UniProtKB-KW"/>
</dbReference>
<comment type="caution">
    <text evidence="11">The sequence shown here is derived from an EMBL/GenBank/DDBJ whole genome shotgun (WGS) entry which is preliminary data.</text>
</comment>
<dbReference type="InterPro" id="IPR006669">
    <property type="entry name" value="MgtE_transporter"/>
</dbReference>
<dbReference type="InterPro" id="IPR006668">
    <property type="entry name" value="Mg_transptr_MgtE_intracell_dom"/>
</dbReference>
<dbReference type="Pfam" id="PF01769">
    <property type="entry name" value="MgtE"/>
    <property type="match status" value="1"/>
</dbReference>